<reference evidence="1 2" key="1">
    <citation type="journal article" date="2019" name="Int. J. Syst. Evol. Microbiol.">
        <title>The Global Catalogue of Microorganisms (GCM) 10K type strain sequencing project: providing services to taxonomists for standard genome sequencing and annotation.</title>
        <authorList>
            <consortium name="The Broad Institute Genomics Platform"/>
            <consortium name="The Broad Institute Genome Sequencing Center for Infectious Disease"/>
            <person name="Wu L."/>
            <person name="Ma J."/>
        </authorList>
    </citation>
    <scope>NUCLEOTIDE SEQUENCE [LARGE SCALE GENOMIC DNA]</scope>
    <source>
        <strain evidence="1 2">JCM 14303</strain>
    </source>
</reference>
<evidence type="ECO:0000313" key="2">
    <source>
        <dbReference type="Proteomes" id="UP001500363"/>
    </source>
</evidence>
<proteinExistence type="predicted"/>
<dbReference type="InterPro" id="IPR036249">
    <property type="entry name" value="Thioredoxin-like_sf"/>
</dbReference>
<sequence length="178" mass="19224">MLEVEQVRDVKTSWHVMSLSVLNEDRQEHDAGWHRRLGIVRVLIAAEQAHGSEVLLPLYTALGERIHVQGRGTNGSDGDVLAEALAEVGLPASLLEAADTDKYDDALRKSHNAGMELVGMEVGTPVIAVEGVAFFGPVVTPAPKGEAAGKLWDGVRLVAGTDGFFELKRTRDRSPSFE</sequence>
<keyword evidence="2" id="KW-1185">Reference proteome</keyword>
<dbReference type="Proteomes" id="UP001500363">
    <property type="component" value="Unassembled WGS sequence"/>
</dbReference>
<accession>A0ABN1ZZ09</accession>
<evidence type="ECO:0000313" key="1">
    <source>
        <dbReference type="EMBL" id="GAA1507847.1"/>
    </source>
</evidence>
<dbReference type="Gene3D" id="3.40.30.10">
    <property type="entry name" value="Glutaredoxin"/>
    <property type="match status" value="1"/>
</dbReference>
<organism evidence="1 2">
    <name type="scientific">Kribbella lupini</name>
    <dbReference type="NCBI Taxonomy" id="291602"/>
    <lineage>
        <taxon>Bacteria</taxon>
        <taxon>Bacillati</taxon>
        <taxon>Actinomycetota</taxon>
        <taxon>Actinomycetes</taxon>
        <taxon>Propionibacteriales</taxon>
        <taxon>Kribbellaceae</taxon>
        <taxon>Kribbella</taxon>
    </lineage>
</organism>
<dbReference type="InterPro" id="IPR053977">
    <property type="entry name" value="Rv2466c-like"/>
</dbReference>
<dbReference type="SUPFAM" id="SSF52833">
    <property type="entry name" value="Thioredoxin-like"/>
    <property type="match status" value="1"/>
</dbReference>
<dbReference type="Pfam" id="PF22234">
    <property type="entry name" value="Rv2466c-like"/>
    <property type="match status" value="1"/>
</dbReference>
<name>A0ABN1ZZ09_9ACTN</name>
<protein>
    <submittedName>
        <fullName evidence="1">Rv2466c family mycothiol-dependent reductase</fullName>
    </submittedName>
</protein>
<dbReference type="EMBL" id="BAAANC010000001">
    <property type="protein sequence ID" value="GAA1507847.1"/>
    <property type="molecule type" value="Genomic_DNA"/>
</dbReference>
<comment type="caution">
    <text evidence="1">The sequence shown here is derived from an EMBL/GenBank/DDBJ whole genome shotgun (WGS) entry which is preliminary data.</text>
</comment>
<gene>
    <name evidence="1" type="ORF">GCM10009741_00610</name>
</gene>